<name>A0A926D9L0_9FIRM</name>
<accession>A0A926D9L0</accession>
<sequence>MAESKLFTLGGITVEQVASRVESFLRTEKGMEVQSAQTTEGYVIQASQSKDGWKTISGTRLAITAQLAKVGEHLNVTIGEGQWSDKIGAGALGWFVAWPLAVTAGIGAYNQKKLPQELFRVIESFLMSGGRSVVVNGAGSVVAPGQVVCPQCKAQNPAGANFCCVCGAKLQNNCPNCGAPVVPGSRFCTQCGKPLG</sequence>
<organism evidence="2 3">
    <name type="scientific">Yeguia hominis</name>
    <dbReference type="NCBI Taxonomy" id="2763662"/>
    <lineage>
        <taxon>Bacteria</taxon>
        <taxon>Bacillati</taxon>
        <taxon>Bacillota</taxon>
        <taxon>Clostridia</taxon>
        <taxon>Eubacteriales</taxon>
        <taxon>Yeguiaceae</taxon>
        <taxon>Yeguia</taxon>
    </lineage>
</organism>
<feature type="domain" description="DZANK-type" evidence="1">
    <location>
        <begin position="149"/>
        <end position="192"/>
    </location>
</feature>
<evidence type="ECO:0000259" key="1">
    <source>
        <dbReference type="Pfam" id="PF12773"/>
    </source>
</evidence>
<dbReference type="Proteomes" id="UP000651482">
    <property type="component" value="Unassembled WGS sequence"/>
</dbReference>
<reference evidence="2" key="1">
    <citation type="submission" date="2020-08" db="EMBL/GenBank/DDBJ databases">
        <title>Genome public.</title>
        <authorList>
            <person name="Liu C."/>
            <person name="Sun Q."/>
        </authorList>
    </citation>
    <scope>NUCLEOTIDE SEQUENCE</scope>
    <source>
        <strain evidence="2">NSJ-40</strain>
    </source>
</reference>
<dbReference type="AlphaFoldDB" id="A0A926D9L0"/>
<gene>
    <name evidence="2" type="ORF">IAG03_07700</name>
</gene>
<dbReference type="Pfam" id="PF12773">
    <property type="entry name" value="DZR"/>
    <property type="match status" value="1"/>
</dbReference>
<protein>
    <submittedName>
        <fullName evidence="2">Zinc ribbon domain-containing protein</fullName>
    </submittedName>
</protein>
<keyword evidence="3" id="KW-1185">Reference proteome</keyword>
<dbReference type="RefSeq" id="WP_249319542.1">
    <property type="nucleotide sequence ID" value="NZ_JACRSN010000010.1"/>
</dbReference>
<proteinExistence type="predicted"/>
<evidence type="ECO:0000313" key="3">
    <source>
        <dbReference type="Proteomes" id="UP000651482"/>
    </source>
</evidence>
<dbReference type="EMBL" id="JACRSN010000010">
    <property type="protein sequence ID" value="MBC8533887.1"/>
    <property type="molecule type" value="Genomic_DNA"/>
</dbReference>
<evidence type="ECO:0000313" key="2">
    <source>
        <dbReference type="EMBL" id="MBC8533887.1"/>
    </source>
</evidence>
<comment type="caution">
    <text evidence="2">The sequence shown here is derived from an EMBL/GenBank/DDBJ whole genome shotgun (WGS) entry which is preliminary data.</text>
</comment>
<dbReference type="InterPro" id="IPR025874">
    <property type="entry name" value="DZR"/>
</dbReference>